<comment type="caution">
    <text evidence="6">The sequence shown here is derived from an EMBL/GenBank/DDBJ whole genome shotgun (WGS) entry which is preliminary data.</text>
</comment>
<dbReference type="Proteomes" id="UP000052258">
    <property type="component" value="Unassembled WGS sequence"/>
</dbReference>
<feature type="domain" description="Alanine racemase N-terminal" evidence="5">
    <location>
        <begin position="7"/>
        <end position="220"/>
    </location>
</feature>
<dbReference type="OrthoDB" id="9804072at2"/>
<comment type="similarity">
    <text evidence="2 4">Belongs to the pyridoxal phosphate-binding protein YggS/PROSC family.</text>
</comment>
<evidence type="ECO:0000256" key="4">
    <source>
        <dbReference type="RuleBase" id="RU004514"/>
    </source>
</evidence>
<dbReference type="RefSeq" id="WP_007472408.1">
    <property type="nucleotide sequence ID" value="NZ_KQ130615.1"/>
</dbReference>
<evidence type="ECO:0000256" key="2">
    <source>
        <dbReference type="HAMAP-Rule" id="MF_02087"/>
    </source>
</evidence>
<gene>
    <name evidence="6" type="ORF">X560_1400</name>
</gene>
<keyword evidence="1 2" id="KW-0663">Pyridoxal phosphate</keyword>
<keyword evidence="7" id="KW-1185">Reference proteome</keyword>
<evidence type="ECO:0000256" key="1">
    <source>
        <dbReference type="ARBA" id="ARBA00022898"/>
    </source>
</evidence>
<comment type="function">
    <text evidence="2">Pyridoxal 5'-phosphate (PLP)-binding protein, which is involved in PLP homeostasis.</text>
</comment>
<dbReference type="InterPro" id="IPR029066">
    <property type="entry name" value="PLP-binding_barrel"/>
</dbReference>
<dbReference type="PIRSF" id="PIRSF004848">
    <property type="entry name" value="YBL036c_PLPDEIII"/>
    <property type="match status" value="1"/>
</dbReference>
<dbReference type="AlphaFoldDB" id="A0A0J8J562"/>
<evidence type="ECO:0000313" key="6">
    <source>
        <dbReference type="EMBL" id="KMT59461.1"/>
    </source>
</evidence>
<dbReference type="GO" id="GO:0030170">
    <property type="term" value="F:pyridoxal phosphate binding"/>
    <property type="evidence" value="ECO:0007669"/>
    <property type="project" value="UniProtKB-UniRule"/>
</dbReference>
<proteinExistence type="inferred from homology"/>
<evidence type="ECO:0000256" key="3">
    <source>
        <dbReference type="PIRSR" id="PIRSR004848-1"/>
    </source>
</evidence>
<dbReference type="HAMAP" id="MF_02087">
    <property type="entry name" value="PLP_homeostasis"/>
    <property type="match status" value="1"/>
</dbReference>
<dbReference type="NCBIfam" id="TIGR00044">
    <property type="entry name" value="YggS family pyridoxal phosphate-dependent enzyme"/>
    <property type="match status" value="1"/>
</dbReference>
<evidence type="ECO:0000259" key="5">
    <source>
        <dbReference type="Pfam" id="PF01168"/>
    </source>
</evidence>
<dbReference type="FunFam" id="3.20.20.10:FF:000011">
    <property type="entry name" value="Pyridoxal phosphate homeostasis protein"/>
    <property type="match status" value="1"/>
</dbReference>
<dbReference type="PANTHER" id="PTHR10146">
    <property type="entry name" value="PROLINE SYNTHETASE CO-TRANSCRIBED BACTERIAL HOMOLOG PROTEIN"/>
    <property type="match status" value="1"/>
</dbReference>
<comment type="cofactor">
    <cofactor evidence="3">
        <name>pyridoxal 5'-phosphate</name>
        <dbReference type="ChEBI" id="CHEBI:597326"/>
    </cofactor>
</comment>
<dbReference type="PANTHER" id="PTHR10146:SF14">
    <property type="entry name" value="PYRIDOXAL PHOSPHATE HOMEOSTASIS PROTEIN"/>
    <property type="match status" value="1"/>
</dbReference>
<dbReference type="SUPFAM" id="SSF51419">
    <property type="entry name" value="PLP-binding barrel"/>
    <property type="match status" value="1"/>
</dbReference>
<name>A0A0J8J562_9LIST</name>
<dbReference type="Pfam" id="PF01168">
    <property type="entry name" value="Ala_racemase_N"/>
    <property type="match status" value="1"/>
</dbReference>
<sequence length="223" mass="25216">MTKKDNLIQIENNIANACEKAGRNNDVHLIAVTKTIDADGIRELYDLGLRNFGENRADVFLEKYEALKGLSDIVWHFIGSLQTRKVRDIVDKVDAIHSVDRPSLAKEIEKRATKLTPCFLQINISGEESKHGFTKESAIRFLKEADFKNIEMIGLMTMAPLTENVGELHQVFHELKQLQLDIQKLGLNRVPCKELSMGMTNDYMIAIEEGATHIRVGRALVNE</sequence>
<dbReference type="PATRIC" id="fig|1430899.3.peg.1601"/>
<evidence type="ECO:0000313" key="7">
    <source>
        <dbReference type="Proteomes" id="UP000052258"/>
    </source>
</evidence>
<dbReference type="EMBL" id="AZHO01000019">
    <property type="protein sequence ID" value="KMT59461.1"/>
    <property type="molecule type" value="Genomic_DNA"/>
</dbReference>
<dbReference type="Gene3D" id="3.20.20.10">
    <property type="entry name" value="Alanine racemase"/>
    <property type="match status" value="1"/>
</dbReference>
<protein>
    <recommendedName>
        <fullName evidence="2">Pyridoxal phosphate homeostasis protein</fullName>
        <shortName evidence="2">PLP homeostasis protein</shortName>
    </recommendedName>
</protein>
<reference evidence="6 7" key="1">
    <citation type="journal article" date="2015" name="Genome Biol. Evol.">
        <title>Comparative Genomics of Listeria Sensu Lato: Genus-Wide Differences in Evolutionary Dynamics and the Progressive Gain of Complex, Potentially Pathogenicity-Related Traits through Lateral Gene Transfer.</title>
        <authorList>
            <person name="Chiara M."/>
            <person name="Caruso M."/>
            <person name="D'Erchia A.M."/>
            <person name="Manzari C."/>
            <person name="Fraccalvieri R."/>
            <person name="Goffredo E."/>
            <person name="Latorre L."/>
            <person name="Miccolupo A."/>
            <person name="Padalino I."/>
            <person name="Santagada G."/>
            <person name="Chiocco D."/>
            <person name="Pesole G."/>
            <person name="Horner D.S."/>
            <person name="Parisi A."/>
        </authorList>
    </citation>
    <scope>NUCLEOTIDE SEQUENCE [LARGE SCALE GENOMIC DNA]</scope>
    <source>
        <strain evidence="6 7">1991</strain>
    </source>
</reference>
<feature type="modified residue" description="N6-(pyridoxal phosphate)lysine" evidence="2 3">
    <location>
        <position position="34"/>
    </location>
</feature>
<dbReference type="InterPro" id="IPR001608">
    <property type="entry name" value="Ala_racemase_N"/>
</dbReference>
<accession>A0A0J8J562</accession>
<dbReference type="PROSITE" id="PS01211">
    <property type="entry name" value="UPF0001"/>
    <property type="match status" value="1"/>
</dbReference>
<dbReference type="InterPro" id="IPR011078">
    <property type="entry name" value="PyrdxlP_homeostasis"/>
</dbReference>
<dbReference type="CDD" id="cd00635">
    <property type="entry name" value="PLPDE_III_YBL036c_like"/>
    <property type="match status" value="1"/>
</dbReference>
<organism evidence="6 7">
    <name type="scientific">Listeria fleischmannii 1991</name>
    <dbReference type="NCBI Taxonomy" id="1430899"/>
    <lineage>
        <taxon>Bacteria</taxon>
        <taxon>Bacillati</taxon>
        <taxon>Bacillota</taxon>
        <taxon>Bacilli</taxon>
        <taxon>Bacillales</taxon>
        <taxon>Listeriaceae</taxon>
        <taxon>Listeria</taxon>
    </lineage>
</organism>